<accession>A0A7J7LK09</accession>
<dbReference type="InterPro" id="IPR002121">
    <property type="entry name" value="HRDC_dom"/>
</dbReference>
<dbReference type="GO" id="GO:0009378">
    <property type="term" value="F:four-way junction helicase activity"/>
    <property type="evidence" value="ECO:0007669"/>
    <property type="project" value="TreeGrafter"/>
</dbReference>
<evidence type="ECO:0000259" key="5">
    <source>
        <dbReference type="PROSITE" id="PS51194"/>
    </source>
</evidence>
<dbReference type="InterPro" id="IPR036388">
    <property type="entry name" value="WH-like_DNA-bd_sf"/>
</dbReference>
<dbReference type="GO" id="GO:0000724">
    <property type="term" value="P:double-strand break repair via homologous recombination"/>
    <property type="evidence" value="ECO:0007669"/>
    <property type="project" value="TreeGrafter"/>
</dbReference>
<dbReference type="GO" id="GO:0005694">
    <property type="term" value="C:chromosome"/>
    <property type="evidence" value="ECO:0007669"/>
    <property type="project" value="TreeGrafter"/>
</dbReference>
<evidence type="ECO:0000313" key="7">
    <source>
        <dbReference type="Proteomes" id="UP000541444"/>
    </source>
</evidence>
<comment type="similarity">
    <text evidence="1">Belongs to the helicase family. RecQ subfamily.</text>
</comment>
<name>A0A7J7LK09_9MAGN</name>
<dbReference type="PANTHER" id="PTHR13710">
    <property type="entry name" value="DNA HELICASE RECQ FAMILY MEMBER"/>
    <property type="match status" value="1"/>
</dbReference>
<dbReference type="Pfam" id="PF14493">
    <property type="entry name" value="HTH_40"/>
    <property type="match status" value="1"/>
</dbReference>
<dbReference type="GO" id="GO:0005737">
    <property type="term" value="C:cytoplasm"/>
    <property type="evidence" value="ECO:0007669"/>
    <property type="project" value="TreeGrafter"/>
</dbReference>
<dbReference type="Pfam" id="PF00570">
    <property type="entry name" value="HRDC"/>
    <property type="match status" value="1"/>
</dbReference>
<dbReference type="GO" id="GO:0000166">
    <property type="term" value="F:nucleotide binding"/>
    <property type="evidence" value="ECO:0007669"/>
    <property type="project" value="InterPro"/>
</dbReference>
<dbReference type="SMART" id="SM00490">
    <property type="entry name" value="HELICc"/>
    <property type="match status" value="1"/>
</dbReference>
<dbReference type="PANTHER" id="PTHR13710:SF120">
    <property type="entry name" value="BIFUNCTIONAL 3'-5' EXONUCLEASE_ATP-DEPENDENT HELICASE WRN"/>
    <property type="match status" value="1"/>
</dbReference>
<protein>
    <recommendedName>
        <fullName evidence="3">DNA 3'-5' helicase</fullName>
        <ecNumber evidence="3">5.6.2.4</ecNumber>
    </recommendedName>
</protein>
<evidence type="ECO:0000313" key="6">
    <source>
        <dbReference type="EMBL" id="KAF6143001.1"/>
    </source>
</evidence>
<dbReference type="GO" id="GO:0003676">
    <property type="term" value="F:nucleic acid binding"/>
    <property type="evidence" value="ECO:0007669"/>
    <property type="project" value="InterPro"/>
</dbReference>
<gene>
    <name evidence="6" type="ORF">GIB67_041069</name>
</gene>
<dbReference type="OrthoDB" id="10261556at2759"/>
<feature type="domain" description="Helicase C-terminal" evidence="5">
    <location>
        <begin position="1"/>
        <end position="143"/>
    </location>
</feature>
<dbReference type="EMBL" id="JACGCM010002221">
    <property type="protein sequence ID" value="KAF6143001.1"/>
    <property type="molecule type" value="Genomic_DNA"/>
</dbReference>
<sequence>MRQFSSVTTDDSKKKKTKIFKSLQEAGIKAGIYHGQMTGKDREESHRSFVRDELHVMVATIAFGMGVDKPNIRHVIHYGCPKSLESYYQGSGRCGRDGLASNCWLYYTRSDFVKADFYCGEVDTEIQRTTIMESFISAQKYCSLTTCRRKFLLEYFGEKFTPSNCGNCDNCTNTKMERDMTSEAFLLLSSIDSCSDSCSGRWGLGMPVDVLRGSRSKRILQCQFDKLPLHGFGKHYSSKWWRALAEQLISHGIVSPKGEQFLNTANSDNQPGLVLTVTGEMEDEEERGSTTGKAKRNFQKLTTTKSEELSVAEEKLYHMLLDTRGKLAKSIGVAPYCICGDQTIKTIAMIRPSTEARLSNIDGVNQHLVSVFGDQILRDVHSLSLGLDLSLDPRESKIPTSQRKLYPEKLEVWKMWQGDGLTFQEIANRPGRPAPVTEQVVYENVFEAAKEGFNIDWTRFCDEIGMTRLVRLKIHGAISKIGSRERLKPIKDELPEYVSYAHIKAFLTMQDVGLSTEDIIELPCKQDNGSHRVAYELF</sequence>
<evidence type="ECO:0000256" key="1">
    <source>
        <dbReference type="ARBA" id="ARBA00005446"/>
    </source>
</evidence>
<dbReference type="Gene3D" id="1.10.10.10">
    <property type="entry name" value="Winged helix-like DNA-binding domain superfamily/Winged helix DNA-binding domain"/>
    <property type="match status" value="1"/>
</dbReference>
<dbReference type="InterPro" id="IPR044876">
    <property type="entry name" value="HRDC_dom_sf"/>
</dbReference>
<dbReference type="GO" id="GO:0006260">
    <property type="term" value="P:DNA replication"/>
    <property type="evidence" value="ECO:0007669"/>
    <property type="project" value="InterPro"/>
</dbReference>
<evidence type="ECO:0000256" key="3">
    <source>
        <dbReference type="ARBA" id="ARBA00034808"/>
    </source>
</evidence>
<dbReference type="PROSITE" id="PS51194">
    <property type="entry name" value="HELICASE_CTER"/>
    <property type="match status" value="1"/>
</dbReference>
<dbReference type="Gene3D" id="3.40.50.300">
    <property type="entry name" value="P-loop containing nucleotide triphosphate hydrolases"/>
    <property type="match status" value="1"/>
</dbReference>
<dbReference type="InterPro" id="IPR029491">
    <property type="entry name" value="Helicase_HTH"/>
</dbReference>
<dbReference type="InterPro" id="IPR010997">
    <property type="entry name" value="HRDC-like_sf"/>
</dbReference>
<dbReference type="SUPFAM" id="SSF47819">
    <property type="entry name" value="HRDC-like"/>
    <property type="match status" value="1"/>
</dbReference>
<comment type="caution">
    <text evidence="6">The sequence shown here is derived from an EMBL/GenBank/DDBJ whole genome shotgun (WGS) entry which is preliminary data.</text>
</comment>
<dbReference type="SUPFAM" id="SSF52540">
    <property type="entry name" value="P-loop containing nucleoside triphosphate hydrolases"/>
    <property type="match status" value="1"/>
</dbReference>
<dbReference type="InterPro" id="IPR001650">
    <property type="entry name" value="Helicase_C-like"/>
</dbReference>
<dbReference type="Gene3D" id="1.10.150.80">
    <property type="entry name" value="HRDC domain"/>
    <property type="match status" value="1"/>
</dbReference>
<dbReference type="Pfam" id="PF09382">
    <property type="entry name" value="RQC"/>
    <property type="match status" value="1"/>
</dbReference>
<dbReference type="PROSITE" id="PS50967">
    <property type="entry name" value="HRDC"/>
    <property type="match status" value="1"/>
</dbReference>
<organism evidence="6 7">
    <name type="scientific">Kingdonia uniflora</name>
    <dbReference type="NCBI Taxonomy" id="39325"/>
    <lineage>
        <taxon>Eukaryota</taxon>
        <taxon>Viridiplantae</taxon>
        <taxon>Streptophyta</taxon>
        <taxon>Embryophyta</taxon>
        <taxon>Tracheophyta</taxon>
        <taxon>Spermatophyta</taxon>
        <taxon>Magnoliopsida</taxon>
        <taxon>Ranunculales</taxon>
        <taxon>Circaeasteraceae</taxon>
        <taxon>Kingdonia</taxon>
    </lineage>
</organism>
<comment type="catalytic activity">
    <reaction evidence="2">
        <text>Couples ATP hydrolysis with the unwinding of duplex DNA by translocating in the 3'-5' direction.</text>
        <dbReference type="EC" id="5.6.2.4"/>
    </reaction>
</comment>
<dbReference type="Pfam" id="PF00271">
    <property type="entry name" value="Helicase_C"/>
    <property type="match status" value="1"/>
</dbReference>
<dbReference type="InterPro" id="IPR027417">
    <property type="entry name" value="P-loop_NTPase"/>
</dbReference>
<dbReference type="GO" id="GO:0005634">
    <property type="term" value="C:nucleus"/>
    <property type="evidence" value="ECO:0007669"/>
    <property type="project" value="TreeGrafter"/>
</dbReference>
<proteinExistence type="inferred from homology"/>
<evidence type="ECO:0000259" key="4">
    <source>
        <dbReference type="PROSITE" id="PS50967"/>
    </source>
</evidence>
<reference evidence="6 7" key="1">
    <citation type="journal article" date="2020" name="IScience">
        <title>Genome Sequencing of the Endangered Kingdonia uniflora (Circaeasteraceae, Ranunculales) Reveals Potential Mechanisms of Evolutionary Specialization.</title>
        <authorList>
            <person name="Sun Y."/>
            <person name="Deng T."/>
            <person name="Zhang A."/>
            <person name="Moore M.J."/>
            <person name="Landis J.B."/>
            <person name="Lin N."/>
            <person name="Zhang H."/>
            <person name="Zhang X."/>
            <person name="Huang J."/>
            <person name="Zhang X."/>
            <person name="Sun H."/>
            <person name="Wang H."/>
        </authorList>
    </citation>
    <scope>NUCLEOTIDE SEQUENCE [LARGE SCALE GENOMIC DNA]</scope>
    <source>
        <strain evidence="6">TB1705</strain>
        <tissue evidence="6">Leaf</tissue>
    </source>
</reference>
<dbReference type="GO" id="GO:0043138">
    <property type="term" value="F:3'-5' DNA helicase activity"/>
    <property type="evidence" value="ECO:0007669"/>
    <property type="project" value="UniProtKB-EC"/>
</dbReference>
<feature type="domain" description="HRDC" evidence="4">
    <location>
        <begin position="310"/>
        <end position="390"/>
    </location>
</feature>
<dbReference type="EC" id="5.6.2.4" evidence="3"/>
<dbReference type="InterPro" id="IPR018982">
    <property type="entry name" value="RQC_domain"/>
</dbReference>
<dbReference type="Proteomes" id="UP000541444">
    <property type="component" value="Unassembled WGS sequence"/>
</dbReference>
<dbReference type="Pfam" id="PF16124">
    <property type="entry name" value="RecQ_Zn_bind"/>
    <property type="match status" value="1"/>
</dbReference>
<dbReference type="InterPro" id="IPR032284">
    <property type="entry name" value="RecQ_Zn-bd"/>
</dbReference>
<evidence type="ECO:0000256" key="2">
    <source>
        <dbReference type="ARBA" id="ARBA00034617"/>
    </source>
</evidence>
<dbReference type="AlphaFoldDB" id="A0A7J7LK09"/>
<keyword evidence="7" id="KW-1185">Reference proteome</keyword>
<dbReference type="SMART" id="SM00956">
    <property type="entry name" value="RQC"/>
    <property type="match status" value="1"/>
</dbReference>